<dbReference type="EMBL" id="JAAGMN010005565">
    <property type="protein sequence ID" value="NEE15290.1"/>
    <property type="molecule type" value="Genomic_DNA"/>
</dbReference>
<comment type="caution">
    <text evidence="1">The sequence shown here is derived from an EMBL/GenBank/DDBJ whole genome shotgun (WGS) entry which is preliminary data.</text>
</comment>
<organism evidence="1">
    <name type="scientific">Streptomyces sp. SID7499</name>
    <dbReference type="NCBI Taxonomy" id="2706086"/>
    <lineage>
        <taxon>Bacteria</taxon>
        <taxon>Bacillati</taxon>
        <taxon>Actinomycetota</taxon>
        <taxon>Actinomycetes</taxon>
        <taxon>Kitasatosporales</taxon>
        <taxon>Streptomycetaceae</taxon>
        <taxon>Streptomyces</taxon>
    </lineage>
</organism>
<dbReference type="AlphaFoldDB" id="A0A6G3XCN7"/>
<name>A0A6G3XCN7_9ACTN</name>
<reference evidence="1" key="1">
    <citation type="submission" date="2020-01" db="EMBL/GenBank/DDBJ databases">
        <title>Insect and environment-associated Actinomycetes.</title>
        <authorList>
            <person name="Currrie C."/>
            <person name="Chevrette M."/>
            <person name="Carlson C."/>
            <person name="Stubbendieck R."/>
            <person name="Wendt-Pienkowski E."/>
        </authorList>
    </citation>
    <scope>NUCLEOTIDE SEQUENCE</scope>
    <source>
        <strain evidence="1">SID7499</strain>
    </source>
</reference>
<feature type="non-terminal residue" evidence="1">
    <location>
        <position position="73"/>
    </location>
</feature>
<accession>A0A6G3XCN7</accession>
<protein>
    <submittedName>
        <fullName evidence="1">LuxR family transcriptional regulator</fullName>
    </submittedName>
</protein>
<proteinExistence type="predicted"/>
<feature type="non-terminal residue" evidence="1">
    <location>
        <position position="1"/>
    </location>
</feature>
<sequence>RTTECAAFEARALEYLAYGELRAGRHGQARAHAEEGVRAALLAGHRNTAASHHAMLALAASIEGDTAAVAGYA</sequence>
<gene>
    <name evidence="1" type="ORF">G3M58_53625</name>
</gene>
<evidence type="ECO:0000313" key="1">
    <source>
        <dbReference type="EMBL" id="NEE15290.1"/>
    </source>
</evidence>